<feature type="transmembrane region" description="Helical" evidence="1">
    <location>
        <begin position="12"/>
        <end position="28"/>
    </location>
</feature>
<protein>
    <submittedName>
        <fullName evidence="2">Uncharacterized protein</fullName>
    </submittedName>
</protein>
<gene>
    <name evidence="2" type="ORF">SDC9_163239</name>
</gene>
<keyword evidence="1" id="KW-0472">Membrane</keyword>
<organism evidence="2">
    <name type="scientific">bioreactor metagenome</name>
    <dbReference type="NCBI Taxonomy" id="1076179"/>
    <lineage>
        <taxon>unclassified sequences</taxon>
        <taxon>metagenomes</taxon>
        <taxon>ecological metagenomes</taxon>
    </lineage>
</organism>
<dbReference type="EMBL" id="VSSQ01062779">
    <property type="protein sequence ID" value="MPN15903.1"/>
    <property type="molecule type" value="Genomic_DNA"/>
</dbReference>
<evidence type="ECO:0000256" key="1">
    <source>
        <dbReference type="SAM" id="Phobius"/>
    </source>
</evidence>
<keyword evidence="1" id="KW-0812">Transmembrane</keyword>
<dbReference type="AlphaFoldDB" id="A0A645FV30"/>
<evidence type="ECO:0000313" key="2">
    <source>
        <dbReference type="EMBL" id="MPN15903.1"/>
    </source>
</evidence>
<proteinExistence type="predicted"/>
<accession>A0A645FV30</accession>
<keyword evidence="1" id="KW-1133">Transmembrane helix</keyword>
<comment type="caution">
    <text evidence="2">The sequence shown here is derived from an EMBL/GenBank/DDBJ whole genome shotgun (WGS) entry which is preliminary data.</text>
</comment>
<reference evidence="2" key="1">
    <citation type="submission" date="2019-08" db="EMBL/GenBank/DDBJ databases">
        <authorList>
            <person name="Kucharzyk K."/>
            <person name="Murdoch R.W."/>
            <person name="Higgins S."/>
            <person name="Loffler F."/>
        </authorList>
    </citation>
    <scope>NUCLEOTIDE SEQUENCE</scope>
</reference>
<name>A0A645FV30_9ZZZZ</name>
<sequence length="119" mass="13732">MSIGRNRGTNNTFWTIIVAIETVILQIFDDKRIFIITAVFILGALIWEFVRRSQRKKPKPVLNTPIRIQQSSRPVGRAVYRLEDSVRREQEYKDLLSAGVIDSAEYYDRMAELKSGASK</sequence>
<feature type="transmembrane region" description="Helical" evidence="1">
    <location>
        <begin position="34"/>
        <end position="50"/>
    </location>
</feature>